<dbReference type="EMBL" id="AZGA01000012">
    <property type="protein sequence ID" value="KRM35602.1"/>
    <property type="molecule type" value="Genomic_DNA"/>
</dbReference>
<comment type="caution">
    <text evidence="1">The sequence shown here is derived from an EMBL/GenBank/DDBJ whole genome shotgun (WGS) entry which is preliminary data.</text>
</comment>
<proteinExistence type="predicted"/>
<dbReference type="eggNOG" id="ENOG5030ABU">
    <property type="taxonomic scope" value="Bacteria"/>
</dbReference>
<keyword evidence="2" id="KW-1185">Reference proteome</keyword>
<dbReference type="AlphaFoldDB" id="X0PGR7"/>
<evidence type="ECO:0000313" key="1">
    <source>
        <dbReference type="EMBL" id="KRM35602.1"/>
    </source>
</evidence>
<dbReference type="Proteomes" id="UP000051236">
    <property type="component" value="Unassembled WGS sequence"/>
</dbReference>
<organism evidence="1 2">
    <name type="scientific">Agrilactobacillus composti DSM 18527 = JCM 14202</name>
    <dbReference type="NCBI Taxonomy" id="1423734"/>
    <lineage>
        <taxon>Bacteria</taxon>
        <taxon>Bacillati</taxon>
        <taxon>Bacillota</taxon>
        <taxon>Bacilli</taxon>
        <taxon>Lactobacillales</taxon>
        <taxon>Lactobacillaceae</taxon>
        <taxon>Agrilactobacillus</taxon>
    </lineage>
</organism>
<evidence type="ECO:0008006" key="3">
    <source>
        <dbReference type="Google" id="ProtNLM"/>
    </source>
</evidence>
<dbReference type="OrthoDB" id="95576at2"/>
<protein>
    <recommendedName>
        <fullName evidence="3">DUF2577 domain-containing protein</fullName>
    </recommendedName>
</protein>
<sequence length="132" mass="14878">MAGEQLIQLMNQKGGGATDYADVVFGKVISIDPLKIQLSNQMILTDAFLTLGRHVTKHRDLVSKIKEHTEVFVNTGIPELEGKTITRKTVETYKYEIDESLKVDDAVVLLRHDGGQQFFVLEKSNAEWEDDD</sequence>
<evidence type="ECO:0000313" key="2">
    <source>
        <dbReference type="Proteomes" id="UP000051236"/>
    </source>
</evidence>
<dbReference type="STRING" id="1423734.FC83_GL000905"/>
<dbReference type="RefSeq" id="WP_035454772.1">
    <property type="nucleotide sequence ID" value="NZ_AZGA01000012.1"/>
</dbReference>
<dbReference type="InterPro" id="IPR022555">
    <property type="entry name" value="DUF2577"/>
</dbReference>
<gene>
    <name evidence="1" type="ORF">FC83_GL000905</name>
</gene>
<name>X0PGR7_9LACO</name>
<accession>X0PGR7</accession>
<reference evidence="1 2" key="1">
    <citation type="journal article" date="2015" name="Genome Announc.">
        <title>Expanding the biotechnology potential of lactobacilli through comparative genomics of 213 strains and associated genera.</title>
        <authorList>
            <person name="Sun Z."/>
            <person name="Harris H.M."/>
            <person name="McCann A."/>
            <person name="Guo C."/>
            <person name="Argimon S."/>
            <person name="Zhang W."/>
            <person name="Yang X."/>
            <person name="Jeffery I.B."/>
            <person name="Cooney J.C."/>
            <person name="Kagawa T.F."/>
            <person name="Liu W."/>
            <person name="Song Y."/>
            <person name="Salvetti E."/>
            <person name="Wrobel A."/>
            <person name="Rasinkangas P."/>
            <person name="Parkhill J."/>
            <person name="Rea M.C."/>
            <person name="O'Sullivan O."/>
            <person name="Ritari J."/>
            <person name="Douillard F.P."/>
            <person name="Paul Ross R."/>
            <person name="Yang R."/>
            <person name="Briner A.E."/>
            <person name="Felis G.E."/>
            <person name="de Vos W.M."/>
            <person name="Barrangou R."/>
            <person name="Klaenhammer T.R."/>
            <person name="Caufield P.W."/>
            <person name="Cui Y."/>
            <person name="Zhang H."/>
            <person name="O'Toole P.W."/>
        </authorList>
    </citation>
    <scope>NUCLEOTIDE SEQUENCE [LARGE SCALE GENOMIC DNA]</scope>
    <source>
        <strain evidence="1 2">DSM 18527</strain>
    </source>
</reference>
<dbReference type="PATRIC" id="fig|1423734.3.peg.914"/>
<dbReference type="Pfam" id="PF10844">
    <property type="entry name" value="DUF2577"/>
    <property type="match status" value="1"/>
</dbReference>